<dbReference type="Proteomes" id="UP000265520">
    <property type="component" value="Unassembled WGS sequence"/>
</dbReference>
<accession>A0A392V800</accession>
<name>A0A392V800_9FABA</name>
<dbReference type="AlphaFoldDB" id="A0A392V800"/>
<sequence>MLEKTQPLIRLTNFRWIGVITSFIKVTQME</sequence>
<evidence type="ECO:0000313" key="2">
    <source>
        <dbReference type="Proteomes" id="UP000265520"/>
    </source>
</evidence>
<keyword evidence="2" id="KW-1185">Reference proteome</keyword>
<organism evidence="1 2">
    <name type="scientific">Trifolium medium</name>
    <dbReference type="NCBI Taxonomy" id="97028"/>
    <lineage>
        <taxon>Eukaryota</taxon>
        <taxon>Viridiplantae</taxon>
        <taxon>Streptophyta</taxon>
        <taxon>Embryophyta</taxon>
        <taxon>Tracheophyta</taxon>
        <taxon>Spermatophyta</taxon>
        <taxon>Magnoliopsida</taxon>
        <taxon>eudicotyledons</taxon>
        <taxon>Gunneridae</taxon>
        <taxon>Pentapetalae</taxon>
        <taxon>rosids</taxon>
        <taxon>fabids</taxon>
        <taxon>Fabales</taxon>
        <taxon>Fabaceae</taxon>
        <taxon>Papilionoideae</taxon>
        <taxon>50 kb inversion clade</taxon>
        <taxon>NPAAA clade</taxon>
        <taxon>Hologalegina</taxon>
        <taxon>IRL clade</taxon>
        <taxon>Trifolieae</taxon>
        <taxon>Trifolium</taxon>
    </lineage>
</organism>
<feature type="non-terminal residue" evidence="1">
    <location>
        <position position="30"/>
    </location>
</feature>
<protein>
    <submittedName>
        <fullName evidence="1">Uncharacterized protein</fullName>
    </submittedName>
</protein>
<evidence type="ECO:0000313" key="1">
    <source>
        <dbReference type="EMBL" id="MCI83389.1"/>
    </source>
</evidence>
<proteinExistence type="predicted"/>
<dbReference type="EMBL" id="LXQA011065839">
    <property type="protein sequence ID" value="MCI83389.1"/>
    <property type="molecule type" value="Genomic_DNA"/>
</dbReference>
<comment type="caution">
    <text evidence="1">The sequence shown here is derived from an EMBL/GenBank/DDBJ whole genome shotgun (WGS) entry which is preliminary data.</text>
</comment>
<reference evidence="1 2" key="1">
    <citation type="journal article" date="2018" name="Front. Plant Sci.">
        <title>Red Clover (Trifolium pratense) and Zigzag Clover (T. medium) - A Picture of Genomic Similarities and Differences.</title>
        <authorList>
            <person name="Dluhosova J."/>
            <person name="Istvanek J."/>
            <person name="Nedelnik J."/>
            <person name="Repkova J."/>
        </authorList>
    </citation>
    <scope>NUCLEOTIDE SEQUENCE [LARGE SCALE GENOMIC DNA]</scope>
    <source>
        <strain evidence="2">cv. 10/8</strain>
        <tissue evidence="1">Leaf</tissue>
    </source>
</reference>